<protein>
    <submittedName>
        <fullName evidence="1">Uncharacterized protein</fullName>
    </submittedName>
</protein>
<dbReference type="AlphaFoldDB" id="A0A1W1I0H4"/>
<dbReference type="Proteomes" id="UP000192042">
    <property type="component" value="Chromosome I"/>
</dbReference>
<organism evidence="1 2">
    <name type="scientific">Nitrospira japonica</name>
    <dbReference type="NCBI Taxonomy" id="1325564"/>
    <lineage>
        <taxon>Bacteria</taxon>
        <taxon>Pseudomonadati</taxon>
        <taxon>Nitrospirota</taxon>
        <taxon>Nitrospiria</taxon>
        <taxon>Nitrospirales</taxon>
        <taxon>Nitrospiraceae</taxon>
        <taxon>Nitrospira</taxon>
    </lineage>
</organism>
<dbReference type="RefSeq" id="WP_080885183.1">
    <property type="nucleotide sequence ID" value="NZ_LT828648.1"/>
</dbReference>
<dbReference type="EMBL" id="LT828648">
    <property type="protein sequence ID" value="SLM46508.1"/>
    <property type="molecule type" value="Genomic_DNA"/>
</dbReference>
<proteinExistence type="predicted"/>
<evidence type="ECO:0000313" key="2">
    <source>
        <dbReference type="Proteomes" id="UP000192042"/>
    </source>
</evidence>
<dbReference type="OrthoDB" id="9757939at2"/>
<gene>
    <name evidence="1" type="ORF">NSJP_0336</name>
</gene>
<name>A0A1W1I0H4_9BACT</name>
<keyword evidence="2" id="KW-1185">Reference proteome</keyword>
<reference evidence="1 2" key="1">
    <citation type="submission" date="2017-03" db="EMBL/GenBank/DDBJ databases">
        <authorList>
            <person name="Afonso C.L."/>
            <person name="Miller P.J."/>
            <person name="Scott M.A."/>
            <person name="Spackman E."/>
            <person name="Goraichik I."/>
            <person name="Dimitrov K.M."/>
            <person name="Suarez D.L."/>
            <person name="Swayne D.E."/>
        </authorList>
    </citation>
    <scope>NUCLEOTIDE SEQUENCE [LARGE SCALE GENOMIC DNA]</scope>
    <source>
        <strain evidence="1">Genome sequencing of Nitrospira japonica strain NJ11</strain>
    </source>
</reference>
<sequence>MPAVQQTTDQILEAVREHPDCTLDELVEHLPAFHWSHIFLEVDHLSRTGRLQLIRTGSGFVTTLRISKPRRADERS</sequence>
<accession>A0A1W1I0H4</accession>
<evidence type="ECO:0000313" key="1">
    <source>
        <dbReference type="EMBL" id="SLM46508.1"/>
    </source>
</evidence>
<dbReference type="KEGG" id="nja:NSJP_0336"/>